<dbReference type="OMA" id="NLEIDTC"/>
<keyword evidence="4" id="KW-1185">Reference proteome</keyword>
<evidence type="ECO:0000313" key="4">
    <source>
        <dbReference type="Proteomes" id="UP000030687"/>
    </source>
</evidence>
<evidence type="ECO:0000313" key="3">
    <source>
        <dbReference type="EMBL" id="ESR59251.1"/>
    </source>
</evidence>
<reference evidence="3 4" key="1">
    <citation type="submission" date="2013-10" db="EMBL/GenBank/DDBJ databases">
        <authorList>
            <consortium name="International Citrus Genome Consortium"/>
            <person name="Jenkins J."/>
            <person name="Schmutz J."/>
            <person name="Prochnik S."/>
            <person name="Rokhsar D."/>
            <person name="Gmitter F."/>
            <person name="Ollitrault P."/>
            <person name="Machado M."/>
            <person name="Talon M."/>
            <person name="Wincker P."/>
            <person name="Jaillon O."/>
            <person name="Morgante M."/>
        </authorList>
    </citation>
    <scope>NUCLEOTIDE SEQUENCE</scope>
    <source>
        <strain evidence="4">cv. Clemenules</strain>
    </source>
</reference>
<evidence type="ECO:0000259" key="2">
    <source>
        <dbReference type="Pfam" id="PF25821"/>
    </source>
</evidence>
<feature type="domain" description="DUF7950" evidence="2">
    <location>
        <begin position="271"/>
        <end position="401"/>
    </location>
</feature>
<dbReference type="InParanoid" id="V4UAK5"/>
<dbReference type="PANTHER" id="PTHR33595">
    <property type="entry name" value="VON WILLEBRAND FACTOR A DOMAIN PROTEIN"/>
    <property type="match status" value="1"/>
</dbReference>
<dbReference type="PANTHER" id="PTHR33595:SF26">
    <property type="entry name" value="(RAPE) HYPOTHETICAL PROTEIN"/>
    <property type="match status" value="1"/>
</dbReference>
<dbReference type="Gramene" id="ESR59251">
    <property type="protein sequence ID" value="ESR59251"/>
    <property type="gene ID" value="CICLE_v10015465mg"/>
</dbReference>
<dbReference type="EMBL" id="KI536312">
    <property type="protein sequence ID" value="ESR59251.1"/>
    <property type="molecule type" value="Genomic_DNA"/>
</dbReference>
<organism evidence="3 4">
    <name type="scientific">Citrus clementina</name>
    <name type="common">Clementine</name>
    <name type="synonym">Citrus deliciosa x Citrus sinensis</name>
    <dbReference type="NCBI Taxonomy" id="85681"/>
    <lineage>
        <taxon>Eukaryota</taxon>
        <taxon>Viridiplantae</taxon>
        <taxon>Streptophyta</taxon>
        <taxon>Embryophyta</taxon>
        <taxon>Tracheophyta</taxon>
        <taxon>Spermatophyta</taxon>
        <taxon>Magnoliopsida</taxon>
        <taxon>eudicotyledons</taxon>
        <taxon>Gunneridae</taxon>
        <taxon>Pentapetalae</taxon>
        <taxon>rosids</taxon>
        <taxon>malvids</taxon>
        <taxon>Sapindales</taxon>
        <taxon>Rutaceae</taxon>
        <taxon>Aurantioideae</taxon>
        <taxon>Citrus</taxon>
    </lineage>
</organism>
<gene>
    <name evidence="3" type="ORF">CICLE_v10015465mg</name>
</gene>
<dbReference type="InterPro" id="IPR057710">
    <property type="entry name" value="DUF7950"/>
</dbReference>
<dbReference type="Pfam" id="PF25821">
    <property type="entry name" value="DUF7950"/>
    <property type="match status" value="1"/>
</dbReference>
<dbReference type="AlphaFoldDB" id="V4UAK5"/>
<sequence length="404" mass="45825">MERWRRTDALLCYRSLREGKADFDRTAVMGRAHNPMCFNIQADKIGRRECVCVCSFFVSKKKEKKKKVKEETRGVSPAPVHDMDGGKAKEGWCMLRYAGGVQNSDNEIINRTMLRFRPIAPKPVSSGTVSGNLLVDRFTSKRSKRKYVRVRKNNGYKRKNNNNNNINNDHDEEEEDGLNKNVNVVTTLQLLPERPTTKDQESFSWCNNNVSKNDPDLMMGSKVDDNRQDLRAAAAIWLNMKGKDLMINGVGGGGFGVSDQTVVEVRRRTVVESWVTVESVTADTCMDILGRCLDVEGVKTDLDKDTCPGFISDGFNRVLWVNKAYKKMAVNGDGCWPEIEIMVWLVLKEKLPSLDYSLFASQVRLQYTWQNEKYSKMVPCDAFRMDGGGFAWRLDVEAALSLGR</sequence>
<dbReference type="eggNOG" id="ENOG502S057">
    <property type="taxonomic scope" value="Eukaryota"/>
</dbReference>
<dbReference type="Proteomes" id="UP000030687">
    <property type="component" value="Unassembled WGS sequence"/>
</dbReference>
<dbReference type="STRING" id="85681.V4UAK5"/>
<name>V4UAK5_CITCL</name>
<feature type="region of interest" description="Disordered" evidence="1">
    <location>
        <begin position="155"/>
        <end position="176"/>
    </location>
</feature>
<dbReference type="KEGG" id="cic:CICLE_v10015465mg"/>
<protein>
    <recommendedName>
        <fullName evidence="2">DUF7950 domain-containing protein</fullName>
    </recommendedName>
</protein>
<evidence type="ECO:0000256" key="1">
    <source>
        <dbReference type="SAM" id="MobiDB-lite"/>
    </source>
</evidence>
<proteinExistence type="predicted"/>
<accession>V4UAK5</accession>